<reference evidence="1" key="1">
    <citation type="journal article" date="2014" name="Front. Microbiol.">
        <title>High frequency of phylogenetically diverse reductive dehalogenase-homologous genes in deep subseafloor sedimentary metagenomes.</title>
        <authorList>
            <person name="Kawai M."/>
            <person name="Futagami T."/>
            <person name="Toyoda A."/>
            <person name="Takaki Y."/>
            <person name="Nishi S."/>
            <person name="Hori S."/>
            <person name="Arai W."/>
            <person name="Tsubouchi T."/>
            <person name="Morono Y."/>
            <person name="Uchiyama I."/>
            <person name="Ito T."/>
            <person name="Fujiyama A."/>
            <person name="Inagaki F."/>
            <person name="Takami H."/>
        </authorList>
    </citation>
    <scope>NUCLEOTIDE SEQUENCE</scope>
    <source>
        <strain evidence="1">Expedition CK06-06</strain>
    </source>
</reference>
<dbReference type="EMBL" id="BARU01038377">
    <property type="protein sequence ID" value="GAH84023.1"/>
    <property type="molecule type" value="Genomic_DNA"/>
</dbReference>
<sequence length="88" mass="9700">MNIKYKTITANTLVDAGECYLMGVELAHTTTTSLVIYEGISTGGVKVATLRVTDKRMDTKRMFPFPGIKCSGIYVDWTAGIGTVYYHN</sequence>
<gene>
    <name evidence="1" type="ORF">S03H2_59667</name>
</gene>
<comment type="caution">
    <text evidence="1">The sequence shown here is derived from an EMBL/GenBank/DDBJ whole genome shotgun (WGS) entry which is preliminary data.</text>
</comment>
<protein>
    <submittedName>
        <fullName evidence="1">Uncharacterized protein</fullName>
    </submittedName>
</protein>
<accession>X1KPU7</accession>
<organism evidence="1">
    <name type="scientific">marine sediment metagenome</name>
    <dbReference type="NCBI Taxonomy" id="412755"/>
    <lineage>
        <taxon>unclassified sequences</taxon>
        <taxon>metagenomes</taxon>
        <taxon>ecological metagenomes</taxon>
    </lineage>
</organism>
<dbReference type="AlphaFoldDB" id="X1KPU7"/>
<proteinExistence type="predicted"/>
<name>X1KPU7_9ZZZZ</name>
<evidence type="ECO:0000313" key="1">
    <source>
        <dbReference type="EMBL" id="GAH84023.1"/>
    </source>
</evidence>